<proteinExistence type="inferred from homology"/>
<dbReference type="GO" id="GO:0009279">
    <property type="term" value="C:cell outer membrane"/>
    <property type="evidence" value="ECO:0007669"/>
    <property type="project" value="UniProtKB-SubCell"/>
</dbReference>
<accession>A0A1M6LW02</accession>
<keyword evidence="7" id="KW-0998">Cell outer membrane</keyword>
<keyword evidence="4" id="KW-1134">Transmembrane beta strand</keyword>
<feature type="coiled-coil region" evidence="8">
    <location>
        <begin position="327"/>
        <end position="365"/>
    </location>
</feature>
<sequence>MKTGVTLAGLLVVLGLSGCMQSLPQLDNSTFLSTRETKEVSRADGSFTQDAEAPQSEVISDLLARRSLLENPSAYSTVAAAALASSSRAAEAELRSARLRADAENKNWLPTLGPNVSLTSLSDLVAGILIEQVLFDNGRRKAERAFAAADVEVAATNLSIDMNERVYTALSLYTSAAQADEQAALAGTALTRMQGFERIVVGRVKGGVGDQSDQRVVEGKVNDMRWAVQTAKEAAATSRAELSAMTGQSFAATGEPLVMAPPLRDAENLSILLAQSEADRSIARATAERAGLLPTLTASASVTNNNTIGALGAKLDQPLGLGTGSQIKAIEASKDIAHRQIDEARENARRDQSRLRQNLVSYRRQEVEARKLAKASRETFRLFERQFQAGQRSVMDVVNVYEQLIEREKAYVRAKYQTYLTEFELARDLGALADGDKI</sequence>
<dbReference type="GO" id="GO:1990281">
    <property type="term" value="C:efflux pump complex"/>
    <property type="evidence" value="ECO:0007669"/>
    <property type="project" value="TreeGrafter"/>
</dbReference>
<evidence type="ECO:0000256" key="7">
    <source>
        <dbReference type="ARBA" id="ARBA00023237"/>
    </source>
</evidence>
<comment type="subcellular location">
    <subcellularLocation>
        <location evidence="1">Cell outer membrane</location>
    </subcellularLocation>
</comment>
<evidence type="ECO:0000313" key="10">
    <source>
        <dbReference type="Proteomes" id="UP000183982"/>
    </source>
</evidence>
<dbReference type="GO" id="GO:0015288">
    <property type="term" value="F:porin activity"/>
    <property type="evidence" value="ECO:0007669"/>
    <property type="project" value="TreeGrafter"/>
</dbReference>
<dbReference type="Pfam" id="PF02321">
    <property type="entry name" value="OEP"/>
    <property type="match status" value="1"/>
</dbReference>
<evidence type="ECO:0000256" key="2">
    <source>
        <dbReference type="ARBA" id="ARBA00007613"/>
    </source>
</evidence>
<organism evidence="9 10">
    <name type="scientific">Shimia gijangensis</name>
    <dbReference type="NCBI Taxonomy" id="1470563"/>
    <lineage>
        <taxon>Bacteria</taxon>
        <taxon>Pseudomonadati</taxon>
        <taxon>Pseudomonadota</taxon>
        <taxon>Alphaproteobacteria</taxon>
        <taxon>Rhodobacterales</taxon>
        <taxon>Roseobacteraceae</taxon>
    </lineage>
</organism>
<dbReference type="EMBL" id="FQZQ01000012">
    <property type="protein sequence ID" value="SHJ75352.1"/>
    <property type="molecule type" value="Genomic_DNA"/>
</dbReference>
<keyword evidence="10" id="KW-1185">Reference proteome</keyword>
<comment type="similarity">
    <text evidence="2">Belongs to the outer membrane factor (OMF) (TC 1.B.17) family.</text>
</comment>
<evidence type="ECO:0000256" key="8">
    <source>
        <dbReference type="SAM" id="Coils"/>
    </source>
</evidence>
<dbReference type="PROSITE" id="PS51257">
    <property type="entry name" value="PROKAR_LIPOPROTEIN"/>
    <property type="match status" value="1"/>
</dbReference>
<keyword evidence="8" id="KW-0175">Coiled coil</keyword>
<dbReference type="InterPro" id="IPR003423">
    <property type="entry name" value="OMP_efflux"/>
</dbReference>
<dbReference type="Proteomes" id="UP000183982">
    <property type="component" value="Unassembled WGS sequence"/>
</dbReference>
<dbReference type="PANTHER" id="PTHR30026">
    <property type="entry name" value="OUTER MEMBRANE PROTEIN TOLC"/>
    <property type="match status" value="1"/>
</dbReference>
<evidence type="ECO:0000256" key="4">
    <source>
        <dbReference type="ARBA" id="ARBA00022452"/>
    </source>
</evidence>
<protein>
    <submittedName>
        <fullName evidence="9">Outer membrane protein, adhesin transport system</fullName>
    </submittedName>
</protein>
<dbReference type="AlphaFoldDB" id="A0A1M6LW02"/>
<evidence type="ECO:0000256" key="1">
    <source>
        <dbReference type="ARBA" id="ARBA00004442"/>
    </source>
</evidence>
<evidence type="ECO:0000313" key="9">
    <source>
        <dbReference type="EMBL" id="SHJ75352.1"/>
    </source>
</evidence>
<dbReference type="PANTHER" id="PTHR30026:SF20">
    <property type="entry name" value="OUTER MEMBRANE PROTEIN TOLC"/>
    <property type="match status" value="1"/>
</dbReference>
<keyword evidence="3" id="KW-0813">Transport</keyword>
<gene>
    <name evidence="9" type="ORF">SAMN05444000_112122</name>
</gene>
<evidence type="ECO:0000256" key="3">
    <source>
        <dbReference type="ARBA" id="ARBA00022448"/>
    </source>
</evidence>
<keyword evidence="5" id="KW-0812">Transmembrane</keyword>
<dbReference type="STRING" id="1470563.SAMN05444000_112122"/>
<evidence type="ECO:0000256" key="6">
    <source>
        <dbReference type="ARBA" id="ARBA00023136"/>
    </source>
</evidence>
<dbReference type="RefSeq" id="WP_245815176.1">
    <property type="nucleotide sequence ID" value="NZ_FQZQ01000012.1"/>
</dbReference>
<evidence type="ECO:0000256" key="5">
    <source>
        <dbReference type="ARBA" id="ARBA00022692"/>
    </source>
</evidence>
<keyword evidence="6" id="KW-0472">Membrane</keyword>
<name>A0A1M6LW02_9RHOB</name>
<reference evidence="10" key="1">
    <citation type="submission" date="2016-11" db="EMBL/GenBank/DDBJ databases">
        <authorList>
            <person name="Varghese N."/>
            <person name="Submissions S."/>
        </authorList>
    </citation>
    <scope>NUCLEOTIDE SEQUENCE [LARGE SCALE GENOMIC DNA]</scope>
    <source>
        <strain evidence="10">DSM 100564</strain>
    </source>
</reference>
<dbReference type="Gene3D" id="1.20.1600.10">
    <property type="entry name" value="Outer membrane efflux proteins (OEP)"/>
    <property type="match status" value="1"/>
</dbReference>
<dbReference type="SUPFAM" id="SSF56954">
    <property type="entry name" value="Outer membrane efflux proteins (OEP)"/>
    <property type="match status" value="1"/>
</dbReference>
<dbReference type="GO" id="GO:0015562">
    <property type="term" value="F:efflux transmembrane transporter activity"/>
    <property type="evidence" value="ECO:0007669"/>
    <property type="project" value="InterPro"/>
</dbReference>
<dbReference type="InterPro" id="IPR051906">
    <property type="entry name" value="TolC-like"/>
</dbReference>